<evidence type="ECO:0000313" key="2">
    <source>
        <dbReference type="EMBL" id="GEU42895.1"/>
    </source>
</evidence>
<accession>A0A6L2K491</accession>
<organism evidence="2">
    <name type="scientific">Tanacetum cinerariifolium</name>
    <name type="common">Dalmatian daisy</name>
    <name type="synonym">Chrysanthemum cinerariifolium</name>
    <dbReference type="NCBI Taxonomy" id="118510"/>
    <lineage>
        <taxon>Eukaryota</taxon>
        <taxon>Viridiplantae</taxon>
        <taxon>Streptophyta</taxon>
        <taxon>Embryophyta</taxon>
        <taxon>Tracheophyta</taxon>
        <taxon>Spermatophyta</taxon>
        <taxon>Magnoliopsida</taxon>
        <taxon>eudicotyledons</taxon>
        <taxon>Gunneridae</taxon>
        <taxon>Pentapetalae</taxon>
        <taxon>asterids</taxon>
        <taxon>campanulids</taxon>
        <taxon>Asterales</taxon>
        <taxon>Asteraceae</taxon>
        <taxon>Asteroideae</taxon>
        <taxon>Anthemideae</taxon>
        <taxon>Anthemidinae</taxon>
        <taxon>Tanacetum</taxon>
    </lineage>
</organism>
<name>A0A6L2K491_TANCI</name>
<keyword evidence="1" id="KW-0732">Signal</keyword>
<evidence type="ECO:0000256" key="1">
    <source>
        <dbReference type="SAM" id="SignalP"/>
    </source>
</evidence>
<dbReference type="EMBL" id="BKCJ010001630">
    <property type="protein sequence ID" value="GEU42895.1"/>
    <property type="molecule type" value="Genomic_DNA"/>
</dbReference>
<protein>
    <submittedName>
        <fullName evidence="2">Uncharacterized protein</fullName>
    </submittedName>
</protein>
<feature type="chain" id="PRO_5026965423" evidence="1">
    <location>
        <begin position="22"/>
        <end position="257"/>
    </location>
</feature>
<reference evidence="2" key="1">
    <citation type="journal article" date="2019" name="Sci. Rep.">
        <title>Draft genome of Tanacetum cinerariifolium, the natural source of mosquito coil.</title>
        <authorList>
            <person name="Yamashiro T."/>
            <person name="Shiraishi A."/>
            <person name="Satake H."/>
            <person name="Nakayama K."/>
        </authorList>
    </citation>
    <scope>NUCLEOTIDE SEQUENCE</scope>
</reference>
<gene>
    <name evidence="2" type="ORF">Tci_014873</name>
</gene>
<dbReference type="AlphaFoldDB" id="A0A6L2K491"/>
<feature type="signal peptide" evidence="1">
    <location>
        <begin position="1"/>
        <end position="21"/>
    </location>
</feature>
<sequence length="257" mass="28499">MPNLFASVFVTYILATGAGEAVINPWHDSTATDIVDAAKKDDEVVYVRKYNAKDQVQKALGIRERNTKPKLFHIAQFIQFQGFCLTEILATSGSEAIINLWHDSTATDIVEAFEKEDEVVFVRKYDVKDQVQKALGGFCLIYILATGGGEAVINLWHDSTATYIAKAAVKEARLLVMVGCLEANALVRNYELLIDRRKHGDDQLGVLTARYESVKAFYRVFTANLLKNLSTAPITFIVDAKCVEIAKIDNLTNSCGI</sequence>
<comment type="caution">
    <text evidence="2">The sequence shown here is derived from an EMBL/GenBank/DDBJ whole genome shotgun (WGS) entry which is preliminary data.</text>
</comment>
<proteinExistence type="predicted"/>